<accession>U5DIJ6</accession>
<sequence>MRFLGVDLGWSTGPTGLCCLGWENDRLQLLALERLSALDDILDWCDRYTTPDLPAGIAVDAPTIIPNATGMRVPDRLAHKFFSRYHAGCYPANLGRSFAARTIAFGTSLEAQGFVHADAIAPRRPQRFQIEVFPHAATVQLFRLDRICKYKRGRLSDRKRELARLRGYIADVLPVLELPLDFASSPVALPDDFADLTGAALKASEDRLDAVICAYVAAHWWWWGRARTQVLGDIKSGYIVVPLASDRATDEPRQADAAAVP</sequence>
<gene>
    <name evidence="1" type="ORF">KR51_00027510</name>
</gene>
<evidence type="ECO:0000313" key="1">
    <source>
        <dbReference type="EMBL" id="ERN40762.1"/>
    </source>
</evidence>
<dbReference type="STRING" id="582515.KR51_00027510"/>
<proteinExistence type="predicted"/>
<dbReference type="PATRIC" id="fig|582515.4.peg.3091"/>
<name>U5DIJ6_9CHRO</name>
<reference evidence="1 2" key="1">
    <citation type="submission" date="2013-05" db="EMBL/GenBank/DDBJ databases">
        <title>Draft genome sequence of Rubidibacter lacunae KORDI 51-2.</title>
        <authorList>
            <person name="Choi D.H."/>
            <person name="Noh J.H."/>
            <person name="Kwon K.-K."/>
            <person name="Lee J.-H."/>
            <person name="Ryu J.-Y."/>
        </authorList>
    </citation>
    <scope>NUCLEOTIDE SEQUENCE [LARGE SCALE GENOMIC DNA]</scope>
    <source>
        <strain evidence="1 2">KORDI 51-2</strain>
    </source>
</reference>
<evidence type="ECO:0008006" key="3">
    <source>
        <dbReference type="Google" id="ProtNLM"/>
    </source>
</evidence>
<dbReference type="AlphaFoldDB" id="U5DIJ6"/>
<evidence type="ECO:0000313" key="2">
    <source>
        <dbReference type="Proteomes" id="UP000016960"/>
    </source>
</evidence>
<dbReference type="Proteomes" id="UP000016960">
    <property type="component" value="Unassembled WGS sequence"/>
</dbReference>
<dbReference type="InParanoid" id="U5DIJ6"/>
<dbReference type="OrthoDB" id="9801824at2"/>
<dbReference type="eggNOG" id="COG4328">
    <property type="taxonomic scope" value="Bacteria"/>
</dbReference>
<dbReference type="InterPro" id="IPR008306">
    <property type="entry name" value="UCP018008"/>
</dbReference>
<dbReference type="PIRSF" id="PIRSF018008">
    <property type="entry name" value="UCP018008"/>
    <property type="match status" value="1"/>
</dbReference>
<dbReference type="EMBL" id="ASSJ01000070">
    <property type="protein sequence ID" value="ERN40762.1"/>
    <property type="molecule type" value="Genomic_DNA"/>
</dbReference>
<protein>
    <recommendedName>
        <fullName evidence="3">DUF429 domain-containing protein</fullName>
    </recommendedName>
</protein>
<comment type="caution">
    <text evidence="1">The sequence shown here is derived from an EMBL/GenBank/DDBJ whole genome shotgun (WGS) entry which is preliminary data.</text>
</comment>
<keyword evidence="2" id="KW-1185">Reference proteome</keyword>
<dbReference type="Pfam" id="PF04250">
    <property type="entry name" value="DUF429"/>
    <property type="match status" value="1"/>
</dbReference>
<organism evidence="1 2">
    <name type="scientific">Rubidibacter lacunae KORDI 51-2</name>
    <dbReference type="NCBI Taxonomy" id="582515"/>
    <lineage>
        <taxon>Bacteria</taxon>
        <taxon>Bacillati</taxon>
        <taxon>Cyanobacteriota</taxon>
        <taxon>Cyanophyceae</taxon>
        <taxon>Oscillatoriophycideae</taxon>
        <taxon>Chroococcales</taxon>
        <taxon>Aphanothecaceae</taxon>
        <taxon>Rubidibacter</taxon>
    </lineage>
</organism>
<dbReference type="InterPro" id="IPR007362">
    <property type="entry name" value="DUF429"/>
</dbReference>